<proteinExistence type="predicted"/>
<sequence>MLKLSYARVLRQTLYDDPTTVANGFRSEGGIIITIEYLQGTAKSDPMFKKLASPSYSLINFQNGKQLRAQELRQLLCRANCFCKRKWIPYTDKWSAPQGGCYLPVKISSKQVRFSTTTRIQLLRLSDTWALMWGIKGQKGKFGSLKMSNHNLLSKIAK</sequence>
<organism evidence="1 2">
    <name type="scientific">Haemonchus placei</name>
    <name type="common">Barber's pole worm</name>
    <dbReference type="NCBI Taxonomy" id="6290"/>
    <lineage>
        <taxon>Eukaryota</taxon>
        <taxon>Metazoa</taxon>
        <taxon>Ecdysozoa</taxon>
        <taxon>Nematoda</taxon>
        <taxon>Chromadorea</taxon>
        <taxon>Rhabditida</taxon>
        <taxon>Rhabditina</taxon>
        <taxon>Rhabditomorpha</taxon>
        <taxon>Strongyloidea</taxon>
        <taxon>Trichostrongylidae</taxon>
        <taxon>Haemonchus</taxon>
    </lineage>
</organism>
<gene>
    <name evidence="1" type="ORF">HPLM_LOCUS6032</name>
</gene>
<dbReference type="PANTHER" id="PTHR31024">
    <property type="entry name" value="C-TYPE LECTIN"/>
    <property type="match status" value="1"/>
</dbReference>
<name>A0A3P7XCX2_HAEPC</name>
<keyword evidence="2" id="KW-1185">Reference proteome</keyword>
<dbReference type="PANTHER" id="PTHR31024:SF3">
    <property type="entry name" value="C-TYPE LECTIN-RELATED"/>
    <property type="match status" value="1"/>
</dbReference>
<protein>
    <submittedName>
        <fullName evidence="1">Uncharacterized protein</fullName>
    </submittedName>
</protein>
<dbReference type="EMBL" id="UZAF01016428">
    <property type="protein sequence ID" value="VDO27778.1"/>
    <property type="molecule type" value="Genomic_DNA"/>
</dbReference>
<reference evidence="1 2" key="1">
    <citation type="submission" date="2018-11" db="EMBL/GenBank/DDBJ databases">
        <authorList>
            <consortium name="Pathogen Informatics"/>
        </authorList>
    </citation>
    <scope>NUCLEOTIDE SEQUENCE [LARGE SCALE GENOMIC DNA]</scope>
    <source>
        <strain evidence="1 2">MHpl1</strain>
    </source>
</reference>
<evidence type="ECO:0000313" key="1">
    <source>
        <dbReference type="EMBL" id="VDO27778.1"/>
    </source>
</evidence>
<dbReference type="Proteomes" id="UP000268014">
    <property type="component" value="Unassembled WGS sequence"/>
</dbReference>
<dbReference type="AlphaFoldDB" id="A0A3P7XCX2"/>
<accession>A0A3P7XCX2</accession>
<evidence type="ECO:0000313" key="2">
    <source>
        <dbReference type="Proteomes" id="UP000268014"/>
    </source>
</evidence>